<reference evidence="1" key="1">
    <citation type="journal article" date="2015" name="Nature">
        <title>Complex archaea that bridge the gap between prokaryotes and eukaryotes.</title>
        <authorList>
            <person name="Spang A."/>
            <person name="Saw J.H."/>
            <person name="Jorgensen S.L."/>
            <person name="Zaremba-Niedzwiedzka K."/>
            <person name="Martijn J."/>
            <person name="Lind A.E."/>
            <person name="van Eijk R."/>
            <person name="Schleper C."/>
            <person name="Guy L."/>
            <person name="Ettema T.J."/>
        </authorList>
    </citation>
    <scope>NUCLEOTIDE SEQUENCE</scope>
</reference>
<protein>
    <submittedName>
        <fullName evidence="1">Uncharacterized protein</fullName>
    </submittedName>
</protein>
<evidence type="ECO:0000313" key="1">
    <source>
        <dbReference type="EMBL" id="KKL45357.1"/>
    </source>
</evidence>
<accession>A0A0F9F2Q8</accession>
<organism evidence="1">
    <name type="scientific">marine sediment metagenome</name>
    <dbReference type="NCBI Taxonomy" id="412755"/>
    <lineage>
        <taxon>unclassified sequences</taxon>
        <taxon>metagenomes</taxon>
        <taxon>ecological metagenomes</taxon>
    </lineage>
</organism>
<gene>
    <name evidence="1" type="ORF">LCGC14_2356500</name>
</gene>
<dbReference type="AlphaFoldDB" id="A0A0F9F2Q8"/>
<name>A0A0F9F2Q8_9ZZZZ</name>
<proteinExistence type="predicted"/>
<dbReference type="EMBL" id="LAZR01034417">
    <property type="protein sequence ID" value="KKL45357.1"/>
    <property type="molecule type" value="Genomic_DNA"/>
</dbReference>
<sequence>MMVLTNNLTNNLTIFSDCFLVADLLGETLRVQCDSSDTGSDVIIQDDLQTWGTVFADEGIRAETLVDFIMNGQDVNIENGSLHIFTSVTFETGVTRNDEINKFDEAFTGSLGAFTNLQTDLGNWFPTTDVLCADGDCANALGISGVGNIIMEANISTTNVNTTSLNFIYSLVNMIGANSFTVTANNNEGSGEVTLFTDSTNSVIKSVQSIQMPVSMEDKANIGLRFYCDVTQANRECFVDTINVNGTAIDTTLTNQSGFNSVIKFGSDDVDVDGFPLRGIIYNVSEDEILFRGNVTFENIFEQSLNITTSITLKSETITNWDNISLFDENVLLVDGSRPLTSLWNYGTFGINGSGNFNTTGNITADNFFGTFGDLVSEQNPDGADAIRIKGTDYVDVVIGGMTGLFAVWNVAD</sequence>
<feature type="non-terminal residue" evidence="1">
    <location>
        <position position="413"/>
    </location>
</feature>
<comment type="caution">
    <text evidence="1">The sequence shown here is derived from an EMBL/GenBank/DDBJ whole genome shotgun (WGS) entry which is preliminary data.</text>
</comment>